<evidence type="ECO:0000313" key="2">
    <source>
        <dbReference type="EMBL" id="SPU40742.1"/>
    </source>
</evidence>
<feature type="transmembrane region" description="Helical" evidence="1">
    <location>
        <begin position="6"/>
        <end position="22"/>
    </location>
</feature>
<dbReference type="Proteomes" id="UP000251431">
    <property type="component" value="Unassembled WGS sequence"/>
</dbReference>
<sequence length="100" mass="11446">MYSLIEILFLMLLVICLANFNLQYIQKCAEGVRLFSTIVNLPLYTITVISLILLLIMPLSSGYFFIGKLFRLTLLLLIVTVMMLLPLNRIFNKSSKNNIS</sequence>
<name>A0A2X1AJE1_9BACI</name>
<keyword evidence="1" id="KW-0472">Membrane</keyword>
<dbReference type="AlphaFoldDB" id="A0A2X1AJE1"/>
<dbReference type="EMBL" id="UAQE01000011">
    <property type="protein sequence ID" value="SPU40742.1"/>
    <property type="molecule type" value="Genomic_DNA"/>
</dbReference>
<protein>
    <submittedName>
        <fullName evidence="2">Uncharacterized protein</fullName>
    </submittedName>
</protein>
<proteinExistence type="predicted"/>
<evidence type="ECO:0000256" key="1">
    <source>
        <dbReference type="SAM" id="Phobius"/>
    </source>
</evidence>
<gene>
    <name evidence="2" type="ORF">NCTC7582_05286</name>
</gene>
<feature type="transmembrane region" description="Helical" evidence="1">
    <location>
        <begin position="34"/>
        <end position="57"/>
    </location>
</feature>
<evidence type="ECO:0000313" key="3">
    <source>
        <dbReference type="Proteomes" id="UP000251431"/>
    </source>
</evidence>
<accession>A0A2X1AJE1</accession>
<reference evidence="2 3" key="1">
    <citation type="submission" date="2018-06" db="EMBL/GenBank/DDBJ databases">
        <authorList>
            <consortium name="Pathogen Informatics"/>
            <person name="Doyle S."/>
        </authorList>
    </citation>
    <scope>NUCLEOTIDE SEQUENCE [LARGE SCALE GENOMIC DNA]</scope>
    <source>
        <strain evidence="2 3">NCTC7582</strain>
    </source>
</reference>
<feature type="transmembrane region" description="Helical" evidence="1">
    <location>
        <begin position="69"/>
        <end position="87"/>
    </location>
</feature>
<organism evidence="2 3">
    <name type="scientific">Lysinibacillus capsici</name>
    <dbReference type="NCBI Taxonomy" id="2115968"/>
    <lineage>
        <taxon>Bacteria</taxon>
        <taxon>Bacillati</taxon>
        <taxon>Bacillota</taxon>
        <taxon>Bacilli</taxon>
        <taxon>Bacillales</taxon>
        <taxon>Bacillaceae</taxon>
        <taxon>Lysinibacillus</taxon>
    </lineage>
</organism>
<keyword evidence="1" id="KW-0812">Transmembrane</keyword>
<keyword evidence="1" id="KW-1133">Transmembrane helix</keyword>